<organism evidence="5 6">
    <name type="scientific">Archaeoglobus fulgidus DSM 8774</name>
    <dbReference type="NCBI Taxonomy" id="1344584"/>
    <lineage>
        <taxon>Archaea</taxon>
        <taxon>Methanobacteriati</taxon>
        <taxon>Methanobacteriota</taxon>
        <taxon>Archaeoglobi</taxon>
        <taxon>Archaeoglobales</taxon>
        <taxon>Archaeoglobaceae</taxon>
        <taxon>Archaeoglobus</taxon>
    </lineage>
</organism>
<dbReference type="InterPro" id="IPR016030">
    <property type="entry name" value="CblAdoTrfase-like"/>
</dbReference>
<keyword evidence="3" id="KW-0067">ATP-binding</keyword>
<evidence type="ECO:0000256" key="3">
    <source>
        <dbReference type="ARBA" id="ARBA00022840"/>
    </source>
</evidence>
<dbReference type="GO" id="GO:0005524">
    <property type="term" value="F:ATP binding"/>
    <property type="evidence" value="ECO:0007669"/>
    <property type="project" value="UniProtKB-KW"/>
</dbReference>
<dbReference type="Pfam" id="PF01923">
    <property type="entry name" value="Cob_adeno_trans"/>
    <property type="match status" value="1"/>
</dbReference>
<dbReference type="AlphaFoldDB" id="A0A075WCP2"/>
<proteinExistence type="predicted"/>
<dbReference type="InterPro" id="IPR036451">
    <property type="entry name" value="CblAdoTrfase-like_sf"/>
</dbReference>
<evidence type="ECO:0000313" key="6">
    <source>
        <dbReference type="Proteomes" id="UP000028501"/>
    </source>
</evidence>
<reference evidence="5 6" key="1">
    <citation type="submission" date="2013-07" db="EMBL/GenBank/DDBJ databases">
        <title>Genome of Archaeoglobus fulgidus.</title>
        <authorList>
            <person name="Fiebig A."/>
            <person name="Birkeland N.-K."/>
        </authorList>
    </citation>
    <scope>NUCLEOTIDE SEQUENCE [LARGE SCALE GENOMIC DNA]</scope>
    <source>
        <strain evidence="5 6">DSM 8774</strain>
    </source>
</reference>
<accession>A0A075WCP2</accession>
<feature type="domain" description="Cobalamin adenosyltransferase-like" evidence="4">
    <location>
        <begin position="4"/>
        <end position="152"/>
    </location>
</feature>
<evidence type="ECO:0000256" key="1">
    <source>
        <dbReference type="ARBA" id="ARBA00022679"/>
    </source>
</evidence>
<dbReference type="GO" id="GO:0008817">
    <property type="term" value="F:corrinoid adenosyltransferase activity"/>
    <property type="evidence" value="ECO:0007669"/>
    <property type="project" value="TreeGrafter"/>
</dbReference>
<evidence type="ECO:0000259" key="4">
    <source>
        <dbReference type="Pfam" id="PF01923"/>
    </source>
</evidence>
<dbReference type="Gene3D" id="1.20.1200.10">
    <property type="entry name" value="Cobalamin adenosyltransferase-like"/>
    <property type="match status" value="1"/>
</dbReference>
<protein>
    <recommendedName>
        <fullName evidence="4">Cobalamin adenosyltransferase-like domain-containing protein</fullName>
    </recommendedName>
</protein>
<dbReference type="PANTHER" id="PTHR12213:SF0">
    <property type="entry name" value="CORRINOID ADENOSYLTRANSFERASE MMAB"/>
    <property type="match status" value="1"/>
</dbReference>
<dbReference type="PANTHER" id="PTHR12213">
    <property type="entry name" value="CORRINOID ADENOSYLTRANSFERASE"/>
    <property type="match status" value="1"/>
</dbReference>
<gene>
    <name evidence="5" type="ORF">AFULGI_00014000</name>
</gene>
<dbReference type="RefSeq" id="WP_010878786.1">
    <property type="nucleotide sequence ID" value="NZ_CP006577.1"/>
</dbReference>
<dbReference type="HOGENOM" id="CLU_083486_0_2_2"/>
<dbReference type="InterPro" id="IPR029499">
    <property type="entry name" value="PduO-typ"/>
</dbReference>
<dbReference type="SUPFAM" id="SSF89028">
    <property type="entry name" value="Cobalamin adenosyltransferase-like"/>
    <property type="match status" value="1"/>
</dbReference>
<dbReference type="GeneID" id="24794903"/>
<dbReference type="EMBL" id="CP006577">
    <property type="protein sequence ID" value="AIG98170.1"/>
    <property type="molecule type" value="Genomic_DNA"/>
</dbReference>
<keyword evidence="1" id="KW-0808">Transferase</keyword>
<evidence type="ECO:0000313" key="5">
    <source>
        <dbReference type="EMBL" id="AIG98170.1"/>
    </source>
</evidence>
<sequence length="162" mass="18694">MLAKDSSLTRTGKGEIVDKDSSFTWYVGTIDEANAFIGLARVFSKDEKVRETLLEIQKMLFLVGAEPSLQKLSEKDLEWMLERVEEFERSVKKPHCFIILEKDESTAFLSVARAVVRRAERQAVRLYREGKARLLVVEWLNKLSYLLYLMILKEGGGDFEEI</sequence>
<name>A0A075WCP2_ARCFL</name>
<evidence type="ECO:0000256" key="2">
    <source>
        <dbReference type="ARBA" id="ARBA00022741"/>
    </source>
</evidence>
<dbReference type="KEGG" id="afg:AFULGI_00014000"/>
<keyword evidence="2" id="KW-0547">Nucleotide-binding</keyword>
<dbReference type="Proteomes" id="UP000028501">
    <property type="component" value="Chromosome"/>
</dbReference>